<dbReference type="GO" id="GO:0019843">
    <property type="term" value="F:rRNA binding"/>
    <property type="evidence" value="ECO:0007669"/>
    <property type="project" value="UniProtKB-UniRule"/>
</dbReference>
<evidence type="ECO:0000256" key="3">
    <source>
        <dbReference type="ARBA" id="ARBA00022884"/>
    </source>
</evidence>
<dbReference type="InterPro" id="IPR001849">
    <property type="entry name" value="PH_domain"/>
</dbReference>
<dbReference type="GO" id="GO:1990904">
    <property type="term" value="C:ribonucleoprotein complex"/>
    <property type="evidence" value="ECO:0007669"/>
    <property type="project" value="UniProtKB-KW"/>
</dbReference>
<dbReference type="InterPro" id="IPR001014">
    <property type="entry name" value="Ribosomal_uL23_CS"/>
</dbReference>
<comment type="function">
    <text evidence="6">One of the early assembly proteins it binds 23S rRNA. One of the proteins that surrounds the polypeptide exit tunnel on the outside of the ribosome. Forms the main docking site for trigger factor binding to the ribosome.</text>
</comment>
<evidence type="ECO:0000256" key="2">
    <source>
        <dbReference type="ARBA" id="ARBA00022730"/>
    </source>
</evidence>
<dbReference type="SUPFAM" id="SSF54189">
    <property type="entry name" value="Ribosomal proteins S24e, L23 and L15e"/>
    <property type="match status" value="1"/>
</dbReference>
<dbReference type="GO" id="GO:0003735">
    <property type="term" value="F:structural constituent of ribosome"/>
    <property type="evidence" value="ECO:0007669"/>
    <property type="project" value="InterPro"/>
</dbReference>
<keyword evidence="3 6" id="KW-0694">RNA-binding</keyword>
<dbReference type="GO" id="GO:0005840">
    <property type="term" value="C:ribosome"/>
    <property type="evidence" value="ECO:0007669"/>
    <property type="project" value="UniProtKB-KW"/>
</dbReference>
<dbReference type="HAMAP" id="MF_01369_B">
    <property type="entry name" value="Ribosomal_uL23_B"/>
    <property type="match status" value="1"/>
</dbReference>
<dbReference type="InterPro" id="IPR012677">
    <property type="entry name" value="Nucleotide-bd_a/b_plait_sf"/>
</dbReference>
<dbReference type="RefSeq" id="WP_136131793.1">
    <property type="nucleotide sequence ID" value="NZ_PDKS01000003.1"/>
</dbReference>
<dbReference type="InterPro" id="IPR013025">
    <property type="entry name" value="Ribosomal_uL23-like"/>
</dbReference>
<evidence type="ECO:0000256" key="4">
    <source>
        <dbReference type="ARBA" id="ARBA00022980"/>
    </source>
</evidence>
<dbReference type="NCBIfam" id="NF004359">
    <property type="entry name" value="PRK05738.1-3"/>
    <property type="match status" value="1"/>
</dbReference>
<protein>
    <recommendedName>
        <fullName evidence="6">Large ribosomal subunit protein uL23</fullName>
    </recommendedName>
</protein>
<evidence type="ECO:0000256" key="5">
    <source>
        <dbReference type="ARBA" id="ARBA00023274"/>
    </source>
</evidence>
<evidence type="ECO:0000256" key="6">
    <source>
        <dbReference type="HAMAP-Rule" id="MF_01369"/>
    </source>
</evidence>
<dbReference type="Proteomes" id="UP000296034">
    <property type="component" value="Unassembled WGS sequence"/>
</dbReference>
<sequence>MISKEKIFRLIRKLHSSEKTSYLVGKTNTIVLKVAKNANKREIFSAVEKIFEVKVKNINTLIVKGKIKKRQKHKSYRENWKKAYITLKEGQNLDFVSGSE</sequence>
<feature type="domain" description="PH" evidence="8">
    <location>
        <begin position="60"/>
        <end position="100"/>
    </location>
</feature>
<dbReference type="InterPro" id="IPR012678">
    <property type="entry name" value="Ribosomal_uL23/eL15/eS24_sf"/>
</dbReference>
<comment type="caution">
    <text evidence="9">The sequence shown here is derived from an EMBL/GenBank/DDBJ whole genome shotgun (WGS) entry which is preliminary data.</text>
</comment>
<dbReference type="PANTHER" id="PTHR11620">
    <property type="entry name" value="60S RIBOSOMAL PROTEIN L23A"/>
    <property type="match status" value="1"/>
</dbReference>
<name>A0A2P5SXW7_9GAMM</name>
<comment type="subunit">
    <text evidence="6">Part of the 50S ribosomal subunit. Contacts protein L29, and trigger factor when it is bound to the ribosome.</text>
</comment>
<evidence type="ECO:0000313" key="10">
    <source>
        <dbReference type="Proteomes" id="UP000296034"/>
    </source>
</evidence>
<keyword evidence="5 6" id="KW-0687">Ribonucleoprotein</keyword>
<comment type="similarity">
    <text evidence="1 6 7">Belongs to the universal ribosomal protein uL23 family.</text>
</comment>
<accession>A0A2P5SXW7</accession>
<dbReference type="OrthoDB" id="9793353at2"/>
<dbReference type="PROSITE" id="PS50003">
    <property type="entry name" value="PH_DOMAIN"/>
    <property type="match status" value="1"/>
</dbReference>
<dbReference type="NCBIfam" id="NF004363">
    <property type="entry name" value="PRK05738.2-4"/>
    <property type="match status" value="1"/>
</dbReference>
<evidence type="ECO:0000256" key="7">
    <source>
        <dbReference type="RuleBase" id="RU003934"/>
    </source>
</evidence>
<keyword evidence="2 6" id="KW-0699">rRNA-binding</keyword>
<proteinExistence type="inferred from homology"/>
<dbReference type="GO" id="GO:0006412">
    <property type="term" value="P:translation"/>
    <property type="evidence" value="ECO:0007669"/>
    <property type="project" value="UniProtKB-UniRule"/>
</dbReference>
<evidence type="ECO:0000256" key="1">
    <source>
        <dbReference type="ARBA" id="ARBA00006700"/>
    </source>
</evidence>
<dbReference type="AlphaFoldDB" id="A0A2P5SXW7"/>
<dbReference type="PROSITE" id="PS00050">
    <property type="entry name" value="RIBOSOMAL_L23"/>
    <property type="match status" value="1"/>
</dbReference>
<gene>
    <name evidence="6" type="primary">rplW</name>
    <name evidence="9" type="ORF">CRV11_02555</name>
</gene>
<evidence type="ECO:0000313" key="9">
    <source>
        <dbReference type="EMBL" id="PPI87176.1"/>
    </source>
</evidence>
<keyword evidence="4 6" id="KW-0689">Ribosomal protein</keyword>
<evidence type="ECO:0000259" key="8">
    <source>
        <dbReference type="PROSITE" id="PS50003"/>
    </source>
</evidence>
<organism evidence="9 10">
    <name type="scientific">Candidatus Pantoea edessiphila</name>
    <dbReference type="NCBI Taxonomy" id="2044610"/>
    <lineage>
        <taxon>Bacteria</taxon>
        <taxon>Pseudomonadati</taxon>
        <taxon>Pseudomonadota</taxon>
        <taxon>Gammaproteobacteria</taxon>
        <taxon>Enterobacterales</taxon>
        <taxon>Erwiniaceae</taxon>
        <taxon>Pantoea</taxon>
    </lineage>
</organism>
<dbReference type="Gene3D" id="3.30.70.330">
    <property type="match status" value="1"/>
</dbReference>
<reference evidence="9 10" key="1">
    <citation type="journal article" date="2018" name="Genome Biol. Evol.">
        <title>Cladogenesis and Genomic Streamlining in Extracellular Endosymbionts of Tropical Stink Bugs.</title>
        <authorList>
            <person name="Otero-Bravo A."/>
            <person name="Goffredi S."/>
            <person name="Sabree Z.L."/>
        </authorList>
    </citation>
    <scope>NUCLEOTIDE SEQUENCE [LARGE SCALE GENOMIC DNA]</scope>
    <source>
        <strain evidence="9 10">SoET</strain>
    </source>
</reference>
<dbReference type="Pfam" id="PF00276">
    <property type="entry name" value="Ribosomal_L23"/>
    <property type="match status" value="1"/>
</dbReference>
<dbReference type="EMBL" id="PDKS01000003">
    <property type="protein sequence ID" value="PPI87176.1"/>
    <property type="molecule type" value="Genomic_DNA"/>
</dbReference>